<keyword evidence="1 4" id="KW-0808">Transferase</keyword>
<dbReference type="SUPFAM" id="SSF55729">
    <property type="entry name" value="Acyl-CoA N-acyltransferases (Nat)"/>
    <property type="match status" value="1"/>
</dbReference>
<dbReference type="GO" id="GO:0016746">
    <property type="term" value="F:acyltransferase activity"/>
    <property type="evidence" value="ECO:0007669"/>
    <property type="project" value="UniProtKB-KW"/>
</dbReference>
<sequence length="166" mass="18118">MADPAIIGAARADDDAGILAIVNDAILNTTAWYDHEPWTAERVAEWRTAKLADGWPVLVADAANDVAGFGSFGSFRAKQAYAGTAEHSVYVSNTYRGHGYERQLLEALIDLARGRGLHTLVGGVDSENAGSLAFHRALGFEEAGRLREVGRKFDRWLTLVFMQKLL</sequence>
<dbReference type="EC" id="2.3.-.-" evidence="4"/>
<dbReference type="PANTHER" id="PTHR43072:SF23">
    <property type="entry name" value="UPF0039 PROTEIN C11D3.02C"/>
    <property type="match status" value="1"/>
</dbReference>
<keyword evidence="2 4" id="KW-0012">Acyltransferase</keyword>
<comment type="caution">
    <text evidence="4">The sequence shown here is derived from an EMBL/GenBank/DDBJ whole genome shotgun (WGS) entry which is preliminary data.</text>
</comment>
<protein>
    <submittedName>
        <fullName evidence="4">GNAT family N-acetyltransferase</fullName>
        <ecNumber evidence="4">2.3.-.-</ecNumber>
    </submittedName>
</protein>
<evidence type="ECO:0000259" key="3">
    <source>
        <dbReference type="PROSITE" id="PS51186"/>
    </source>
</evidence>
<dbReference type="PROSITE" id="PS51186">
    <property type="entry name" value="GNAT"/>
    <property type="match status" value="1"/>
</dbReference>
<dbReference type="CDD" id="cd04301">
    <property type="entry name" value="NAT_SF"/>
    <property type="match status" value="1"/>
</dbReference>
<dbReference type="InterPro" id="IPR000182">
    <property type="entry name" value="GNAT_dom"/>
</dbReference>
<dbReference type="RefSeq" id="WP_381485101.1">
    <property type="nucleotide sequence ID" value="NZ_JBHTIK010000001.1"/>
</dbReference>
<dbReference type="PANTHER" id="PTHR43072">
    <property type="entry name" value="N-ACETYLTRANSFERASE"/>
    <property type="match status" value="1"/>
</dbReference>
<gene>
    <name evidence="4" type="ORF">ACFQ00_01395</name>
</gene>
<organism evidence="4 5">
    <name type="scientific">Sphingosinicella xenopeptidilytica</name>
    <dbReference type="NCBI Taxonomy" id="364098"/>
    <lineage>
        <taxon>Bacteria</taxon>
        <taxon>Pseudomonadati</taxon>
        <taxon>Pseudomonadota</taxon>
        <taxon>Alphaproteobacteria</taxon>
        <taxon>Sphingomonadales</taxon>
        <taxon>Sphingosinicellaceae</taxon>
        <taxon>Sphingosinicella</taxon>
    </lineage>
</organism>
<reference evidence="5" key="1">
    <citation type="journal article" date="2019" name="Int. J. Syst. Evol. Microbiol.">
        <title>The Global Catalogue of Microorganisms (GCM) 10K type strain sequencing project: providing services to taxonomists for standard genome sequencing and annotation.</title>
        <authorList>
            <consortium name="The Broad Institute Genomics Platform"/>
            <consortium name="The Broad Institute Genome Sequencing Center for Infectious Disease"/>
            <person name="Wu L."/>
            <person name="Ma J."/>
        </authorList>
    </citation>
    <scope>NUCLEOTIDE SEQUENCE [LARGE SCALE GENOMIC DNA]</scope>
    <source>
        <strain evidence="5">CCUG 52537</strain>
    </source>
</reference>
<dbReference type="Proteomes" id="UP001597124">
    <property type="component" value="Unassembled WGS sequence"/>
</dbReference>
<feature type="domain" description="N-acetyltransferase" evidence="3">
    <location>
        <begin position="5"/>
        <end position="166"/>
    </location>
</feature>
<name>A0ABW3C005_SPHXN</name>
<dbReference type="InterPro" id="IPR016181">
    <property type="entry name" value="Acyl_CoA_acyltransferase"/>
</dbReference>
<keyword evidence="5" id="KW-1185">Reference proteome</keyword>
<dbReference type="Gene3D" id="3.40.630.30">
    <property type="match status" value="1"/>
</dbReference>
<accession>A0ABW3C005</accession>
<evidence type="ECO:0000313" key="4">
    <source>
        <dbReference type="EMBL" id="MFD0846967.1"/>
    </source>
</evidence>
<evidence type="ECO:0000256" key="1">
    <source>
        <dbReference type="ARBA" id="ARBA00022679"/>
    </source>
</evidence>
<dbReference type="EMBL" id="JBHTIK010000001">
    <property type="protein sequence ID" value="MFD0846967.1"/>
    <property type="molecule type" value="Genomic_DNA"/>
</dbReference>
<evidence type="ECO:0000313" key="5">
    <source>
        <dbReference type="Proteomes" id="UP001597124"/>
    </source>
</evidence>
<dbReference type="Pfam" id="PF13420">
    <property type="entry name" value="Acetyltransf_4"/>
    <property type="match status" value="1"/>
</dbReference>
<proteinExistence type="predicted"/>
<evidence type="ECO:0000256" key="2">
    <source>
        <dbReference type="ARBA" id="ARBA00023315"/>
    </source>
</evidence>